<evidence type="ECO:0000313" key="8">
    <source>
        <dbReference type="EMBL" id="TWT53280.1"/>
    </source>
</evidence>
<dbReference type="RefSeq" id="WP_146513524.1">
    <property type="nucleotide sequence ID" value="NZ_SJPI01000001.1"/>
</dbReference>
<feature type="domain" description="Nudix hydrolase" evidence="7">
    <location>
        <begin position="4"/>
        <end position="139"/>
    </location>
</feature>
<keyword evidence="4 6" id="KW-0378">Hydrolase</keyword>
<dbReference type="Proteomes" id="UP000316598">
    <property type="component" value="Unassembled WGS sequence"/>
</dbReference>
<comment type="similarity">
    <text evidence="1 6">Belongs to the Nudix hydrolase family.</text>
</comment>
<dbReference type="InterPro" id="IPR003565">
    <property type="entry name" value="Tetra_PHTase"/>
</dbReference>
<dbReference type="GO" id="GO:0000166">
    <property type="term" value="F:nucleotide binding"/>
    <property type="evidence" value="ECO:0007669"/>
    <property type="project" value="UniProtKB-KW"/>
</dbReference>
<proteinExistence type="inferred from homology"/>
<evidence type="ECO:0000259" key="7">
    <source>
        <dbReference type="PROSITE" id="PS51462"/>
    </source>
</evidence>
<dbReference type="OrthoDB" id="9816289at2"/>
<dbReference type="PANTHER" id="PTHR21340">
    <property type="entry name" value="DIADENOSINE 5,5-P1,P4-TETRAPHOSPHATE PYROPHOSPHOHYDROLASE MUTT"/>
    <property type="match status" value="1"/>
</dbReference>
<keyword evidence="3" id="KW-0547">Nucleotide-binding</keyword>
<evidence type="ECO:0000313" key="9">
    <source>
        <dbReference type="Proteomes" id="UP000316598"/>
    </source>
</evidence>
<dbReference type="GO" id="GO:0004081">
    <property type="term" value="F:bis(5'-nucleosyl)-tetraphosphatase (asymmetrical) activity"/>
    <property type="evidence" value="ECO:0007669"/>
    <property type="project" value="TreeGrafter"/>
</dbReference>
<dbReference type="Gene3D" id="3.90.79.10">
    <property type="entry name" value="Nucleoside Triphosphate Pyrophosphohydrolase"/>
    <property type="match status" value="1"/>
</dbReference>
<evidence type="ECO:0000256" key="1">
    <source>
        <dbReference type="ARBA" id="ARBA00005582"/>
    </source>
</evidence>
<dbReference type="GO" id="GO:0006754">
    <property type="term" value="P:ATP biosynthetic process"/>
    <property type="evidence" value="ECO:0007669"/>
    <property type="project" value="TreeGrafter"/>
</dbReference>
<evidence type="ECO:0000256" key="5">
    <source>
        <dbReference type="ARBA" id="ARBA00032644"/>
    </source>
</evidence>
<dbReference type="PRINTS" id="PR00502">
    <property type="entry name" value="NUDIXFAMILY"/>
</dbReference>
<organism evidence="8 9">
    <name type="scientific">Rubripirellula amarantea</name>
    <dbReference type="NCBI Taxonomy" id="2527999"/>
    <lineage>
        <taxon>Bacteria</taxon>
        <taxon>Pseudomonadati</taxon>
        <taxon>Planctomycetota</taxon>
        <taxon>Planctomycetia</taxon>
        <taxon>Pirellulales</taxon>
        <taxon>Pirellulaceae</taxon>
        <taxon>Rubripirellula</taxon>
    </lineage>
</organism>
<evidence type="ECO:0000256" key="4">
    <source>
        <dbReference type="ARBA" id="ARBA00022801"/>
    </source>
</evidence>
<dbReference type="SUPFAM" id="SSF55811">
    <property type="entry name" value="Nudix"/>
    <property type="match status" value="1"/>
</dbReference>
<dbReference type="InterPro" id="IPR000086">
    <property type="entry name" value="NUDIX_hydrolase_dom"/>
</dbReference>
<gene>
    <name evidence="8" type="primary">ndx1</name>
    <name evidence="8" type="ORF">Pla22_09080</name>
</gene>
<evidence type="ECO:0000256" key="6">
    <source>
        <dbReference type="RuleBase" id="RU003476"/>
    </source>
</evidence>
<evidence type="ECO:0000256" key="3">
    <source>
        <dbReference type="ARBA" id="ARBA00022741"/>
    </source>
</evidence>
<dbReference type="PROSITE" id="PS00893">
    <property type="entry name" value="NUDIX_BOX"/>
    <property type="match status" value="1"/>
</dbReference>
<dbReference type="Pfam" id="PF00293">
    <property type="entry name" value="NUDIX"/>
    <property type="match status" value="1"/>
</dbReference>
<dbReference type="AlphaFoldDB" id="A0A5C5WS24"/>
<dbReference type="EMBL" id="SJPI01000001">
    <property type="protein sequence ID" value="TWT53280.1"/>
    <property type="molecule type" value="Genomic_DNA"/>
</dbReference>
<dbReference type="PROSITE" id="PS51462">
    <property type="entry name" value="NUDIX"/>
    <property type="match status" value="1"/>
</dbReference>
<dbReference type="GO" id="GO:0006167">
    <property type="term" value="P:AMP biosynthetic process"/>
    <property type="evidence" value="ECO:0007669"/>
    <property type="project" value="TreeGrafter"/>
</dbReference>
<reference evidence="8 9" key="1">
    <citation type="submission" date="2019-02" db="EMBL/GenBank/DDBJ databases">
        <title>Deep-cultivation of Planctomycetes and their phenomic and genomic characterization uncovers novel biology.</title>
        <authorList>
            <person name="Wiegand S."/>
            <person name="Jogler M."/>
            <person name="Boedeker C."/>
            <person name="Pinto D."/>
            <person name="Vollmers J."/>
            <person name="Rivas-Marin E."/>
            <person name="Kohn T."/>
            <person name="Peeters S.H."/>
            <person name="Heuer A."/>
            <person name="Rast P."/>
            <person name="Oberbeckmann S."/>
            <person name="Bunk B."/>
            <person name="Jeske O."/>
            <person name="Meyerdierks A."/>
            <person name="Storesund J.E."/>
            <person name="Kallscheuer N."/>
            <person name="Luecker S."/>
            <person name="Lage O.M."/>
            <person name="Pohl T."/>
            <person name="Merkel B.J."/>
            <person name="Hornburger P."/>
            <person name="Mueller R.-W."/>
            <person name="Bruemmer F."/>
            <person name="Labrenz M."/>
            <person name="Spormann A.M."/>
            <person name="Op Den Camp H."/>
            <person name="Overmann J."/>
            <person name="Amann R."/>
            <person name="Jetten M.S.M."/>
            <person name="Mascher T."/>
            <person name="Medema M.H."/>
            <person name="Devos D.P."/>
            <person name="Kaster A.-K."/>
            <person name="Ovreas L."/>
            <person name="Rohde M."/>
            <person name="Galperin M.Y."/>
            <person name="Jogler C."/>
        </authorList>
    </citation>
    <scope>NUCLEOTIDE SEQUENCE [LARGE SCALE GENOMIC DNA]</scope>
    <source>
        <strain evidence="8 9">Pla22</strain>
    </source>
</reference>
<dbReference type="InterPro" id="IPR015797">
    <property type="entry name" value="NUDIX_hydrolase-like_dom_sf"/>
</dbReference>
<dbReference type="InterPro" id="IPR020476">
    <property type="entry name" value="Nudix_hydrolase"/>
</dbReference>
<dbReference type="InterPro" id="IPR051325">
    <property type="entry name" value="Nudix_hydrolase_domain"/>
</dbReference>
<accession>A0A5C5WS24</accession>
<protein>
    <recommendedName>
        <fullName evidence="2">Bis(5'-nucleosyl)-tetraphosphatase [asymmetrical]</fullName>
    </recommendedName>
    <alternativeName>
        <fullName evidence="5">Diadenosine 5',5'''-P1,P4-tetraphosphate asymmetrical hydrolase</fullName>
    </alternativeName>
</protein>
<keyword evidence="9" id="KW-1185">Reference proteome</keyword>
<evidence type="ECO:0000256" key="2">
    <source>
        <dbReference type="ARBA" id="ARBA00018911"/>
    </source>
</evidence>
<dbReference type="InterPro" id="IPR020084">
    <property type="entry name" value="NUDIX_hydrolase_CS"/>
</dbReference>
<comment type="caution">
    <text evidence="8">The sequence shown here is derived from an EMBL/GenBank/DDBJ whole genome shotgun (WGS) entry which is preliminary data.</text>
</comment>
<name>A0A5C5WS24_9BACT</name>
<dbReference type="CDD" id="cd03428">
    <property type="entry name" value="NUDIX_Ap4A_Nudt2"/>
    <property type="match status" value="1"/>
</dbReference>
<dbReference type="PANTHER" id="PTHR21340:SF0">
    <property type="entry name" value="BIS(5'-NUCLEOSYL)-TETRAPHOSPHATASE [ASYMMETRICAL]"/>
    <property type="match status" value="1"/>
</dbReference>
<sequence>MNDHQVRAAGFIVMCKIDGNPHVLLMRHAKRWDFPKGHCDGDESFEEAAFRELEEETGISREIIEMDPDFHFDLQYEVTYKRHGKQRFQKLVRYYLGYLDHEPEIEVTEHEGFQWLPWAPPHQIQTQTIDAALAAVAMHLSQ</sequence>